<dbReference type="PANTHER" id="PTHR36350">
    <property type="entry name" value="TRANSMEMBRANE PROTEIN"/>
    <property type="match status" value="1"/>
</dbReference>
<name>A0AAN9KKT6_CLITE</name>
<proteinExistence type="predicted"/>
<accession>A0AAN9KKT6</accession>
<dbReference type="EMBL" id="JAYKXN010000001">
    <property type="protein sequence ID" value="KAK7319272.1"/>
    <property type="molecule type" value="Genomic_DNA"/>
</dbReference>
<dbReference type="PANTHER" id="PTHR36350:SF2">
    <property type="entry name" value="PROTEIN, PUTATIVE-RELATED"/>
    <property type="match status" value="1"/>
</dbReference>
<dbReference type="Proteomes" id="UP001359559">
    <property type="component" value="Unassembled WGS sequence"/>
</dbReference>
<dbReference type="AlphaFoldDB" id="A0AAN9KKT6"/>
<reference evidence="1 2" key="1">
    <citation type="submission" date="2024-01" db="EMBL/GenBank/DDBJ databases">
        <title>The genomes of 5 underutilized Papilionoideae crops provide insights into root nodulation and disease resistance.</title>
        <authorList>
            <person name="Yuan L."/>
        </authorList>
    </citation>
    <scope>NUCLEOTIDE SEQUENCE [LARGE SCALE GENOMIC DNA]</scope>
    <source>
        <strain evidence="1">LY-2023</strain>
        <tissue evidence="1">Leaf</tissue>
    </source>
</reference>
<keyword evidence="2" id="KW-1185">Reference proteome</keyword>
<gene>
    <name evidence="1" type="ORF">RJT34_03991</name>
</gene>
<evidence type="ECO:0000313" key="2">
    <source>
        <dbReference type="Proteomes" id="UP001359559"/>
    </source>
</evidence>
<sequence length="302" mass="34411">MESAIGLSHYPHPSVPLRLSNARFHLRFNHAIATPLSLPQFSTITHPIAPSFRHANCMLDRFSVPSKNERSDHKSKILRGVTRVSLVLACVLGIFNFSSKMNPKFNTPLALAQPSFSQEELSLISAPKGKVALRSLLEMINADYSNDQTLAVFKGEPSKPQIHALKMRAIGLSKRGKGSRALEILQDAYDKKKNSKVEQDLEMALTELYLFQMNFEDARERLDEQIDKLIMEQQKYKFGKLPEKKHDRLLELYMGPGASVDRKLQITKLLLYKAIVHTMLEPKENKEAVEWWEAFKVTLNEP</sequence>
<protein>
    <submittedName>
        <fullName evidence="1">Uncharacterized protein</fullName>
    </submittedName>
</protein>
<comment type="caution">
    <text evidence="1">The sequence shown here is derived from an EMBL/GenBank/DDBJ whole genome shotgun (WGS) entry which is preliminary data.</text>
</comment>
<organism evidence="1 2">
    <name type="scientific">Clitoria ternatea</name>
    <name type="common">Butterfly pea</name>
    <dbReference type="NCBI Taxonomy" id="43366"/>
    <lineage>
        <taxon>Eukaryota</taxon>
        <taxon>Viridiplantae</taxon>
        <taxon>Streptophyta</taxon>
        <taxon>Embryophyta</taxon>
        <taxon>Tracheophyta</taxon>
        <taxon>Spermatophyta</taxon>
        <taxon>Magnoliopsida</taxon>
        <taxon>eudicotyledons</taxon>
        <taxon>Gunneridae</taxon>
        <taxon>Pentapetalae</taxon>
        <taxon>rosids</taxon>
        <taxon>fabids</taxon>
        <taxon>Fabales</taxon>
        <taxon>Fabaceae</taxon>
        <taxon>Papilionoideae</taxon>
        <taxon>50 kb inversion clade</taxon>
        <taxon>NPAAA clade</taxon>
        <taxon>indigoferoid/millettioid clade</taxon>
        <taxon>Phaseoleae</taxon>
        <taxon>Clitoria</taxon>
    </lineage>
</organism>
<evidence type="ECO:0000313" key="1">
    <source>
        <dbReference type="EMBL" id="KAK7319272.1"/>
    </source>
</evidence>